<dbReference type="OrthoDB" id="2436756at2759"/>
<dbReference type="EMBL" id="CAJVPY010005667">
    <property type="protein sequence ID" value="CAG8647963.1"/>
    <property type="molecule type" value="Genomic_DNA"/>
</dbReference>
<keyword evidence="2" id="KW-1185">Reference proteome</keyword>
<evidence type="ECO:0000313" key="1">
    <source>
        <dbReference type="EMBL" id="CAG8647963.1"/>
    </source>
</evidence>
<gene>
    <name evidence="1" type="ORF">DERYTH_LOCUS10024</name>
</gene>
<protein>
    <submittedName>
        <fullName evidence="1">6645_t:CDS:1</fullName>
    </submittedName>
</protein>
<name>A0A9N9H0M1_9GLOM</name>
<sequence>MPYVAPKASKHTTVSLNVKQTIAISIEVLDSKNINTKNKSVTQIMSTRDTPILKRENLTTSPRLTHTGNLLLQKPNGEIIKSSIKKLEIKSASLKQVRFSTELKQIIYDDDFSDDDV</sequence>
<dbReference type="Proteomes" id="UP000789405">
    <property type="component" value="Unassembled WGS sequence"/>
</dbReference>
<reference evidence="1" key="1">
    <citation type="submission" date="2021-06" db="EMBL/GenBank/DDBJ databases">
        <authorList>
            <person name="Kallberg Y."/>
            <person name="Tangrot J."/>
            <person name="Rosling A."/>
        </authorList>
    </citation>
    <scope>NUCLEOTIDE SEQUENCE</scope>
    <source>
        <strain evidence="1">MA453B</strain>
    </source>
</reference>
<organism evidence="1 2">
    <name type="scientific">Dentiscutata erythropus</name>
    <dbReference type="NCBI Taxonomy" id="1348616"/>
    <lineage>
        <taxon>Eukaryota</taxon>
        <taxon>Fungi</taxon>
        <taxon>Fungi incertae sedis</taxon>
        <taxon>Mucoromycota</taxon>
        <taxon>Glomeromycotina</taxon>
        <taxon>Glomeromycetes</taxon>
        <taxon>Diversisporales</taxon>
        <taxon>Gigasporaceae</taxon>
        <taxon>Dentiscutata</taxon>
    </lineage>
</organism>
<comment type="caution">
    <text evidence="1">The sequence shown here is derived from an EMBL/GenBank/DDBJ whole genome shotgun (WGS) entry which is preliminary data.</text>
</comment>
<evidence type="ECO:0000313" key="2">
    <source>
        <dbReference type="Proteomes" id="UP000789405"/>
    </source>
</evidence>
<accession>A0A9N9H0M1</accession>
<dbReference type="AlphaFoldDB" id="A0A9N9H0M1"/>
<proteinExistence type="predicted"/>